<evidence type="ECO:0000256" key="3">
    <source>
        <dbReference type="PROSITE-ProRule" id="PRU10141"/>
    </source>
</evidence>
<dbReference type="GO" id="GO:0004672">
    <property type="term" value="F:protein kinase activity"/>
    <property type="evidence" value="ECO:0007669"/>
    <property type="project" value="InterPro"/>
</dbReference>
<sequence length="546" mass="61725">MSFPSISQAGFLAETLSNGSYHFPPTLPQTRTLTGRSQIVIKSPVVSNTHIEIYTIIYDREHPEEVAPLVYARNLSMNGTRWNGFSMGYNRDSFLLSDGDVLMLPSGVHIRYRYDGDNIPTGFRTLQRVEAFADKYTITQRVLGSGAYGKVYMAFNKETGQQLACKIIDLRNVRDKLAVQDGEQISGFFQKHGQQNPQSKCGVFAAREVRQRSRDLRRRLEVYDREAKILEGLSHPNIISIEKVIRSSSTIYIFQDLVTAGDLFSYIQYKGGRLCDIEAAVIVRQVLKALEYLHQRNIVHRDLKPDNILMTSLEEGGRIVLTDFGCARIVQPRVGRMSTMVGTVDYSAPEVFQCSRQGYTKAVDMWSLGAVTFTLLTGHPPFNASLTDVQLALSKSIESDLTFSQTGNRARDFICRLLLFDETARMDVKQALSHCWFTNCSHLAAFKDVYQRSTKGWKPRTRDGPLIVDLETPSPTLSDLLLPPVLRREPDEEQDQLSSETSTESFLFDETPYPPHGQQPSQTLSDVELPPRRITGDNWRQTDFPA</sequence>
<dbReference type="GO" id="GO:0005524">
    <property type="term" value="F:ATP binding"/>
    <property type="evidence" value="ECO:0007669"/>
    <property type="project" value="UniProtKB-UniRule"/>
</dbReference>
<dbReference type="InterPro" id="IPR000719">
    <property type="entry name" value="Prot_kinase_dom"/>
</dbReference>
<dbReference type="Gene3D" id="1.10.510.10">
    <property type="entry name" value="Transferase(Phosphotransferase) domain 1"/>
    <property type="match status" value="1"/>
</dbReference>
<evidence type="ECO:0000256" key="2">
    <source>
        <dbReference type="ARBA" id="ARBA00022840"/>
    </source>
</evidence>
<keyword evidence="6" id="KW-0418">Kinase</keyword>
<evidence type="ECO:0000256" key="1">
    <source>
        <dbReference type="ARBA" id="ARBA00022741"/>
    </source>
</evidence>
<name>A0A2I2F0E4_ASPCN</name>
<dbReference type="GeneID" id="36525295"/>
<dbReference type="InterPro" id="IPR008984">
    <property type="entry name" value="SMAD_FHA_dom_sf"/>
</dbReference>
<dbReference type="InterPro" id="IPR008271">
    <property type="entry name" value="Ser/Thr_kinase_AS"/>
</dbReference>
<keyword evidence="2 3" id="KW-0067">ATP-binding</keyword>
<dbReference type="Pfam" id="PF00069">
    <property type="entry name" value="Pkinase"/>
    <property type="match status" value="1"/>
</dbReference>
<dbReference type="PROSITE" id="PS00107">
    <property type="entry name" value="PROTEIN_KINASE_ATP"/>
    <property type="match status" value="1"/>
</dbReference>
<feature type="compositionally biased region" description="Polar residues" evidence="4">
    <location>
        <begin position="496"/>
        <end position="505"/>
    </location>
</feature>
<proteinExistence type="predicted"/>
<dbReference type="EMBL" id="KZ559186">
    <property type="protein sequence ID" value="PLB34098.1"/>
    <property type="molecule type" value="Genomic_DNA"/>
</dbReference>
<dbReference type="Gene3D" id="2.60.200.20">
    <property type="match status" value="1"/>
</dbReference>
<dbReference type="STRING" id="41067.A0A2I2F0E4"/>
<dbReference type="RefSeq" id="XP_024668110.1">
    <property type="nucleotide sequence ID" value="XM_024818135.1"/>
</dbReference>
<keyword evidence="1 3" id="KW-0547">Nucleotide-binding</keyword>
<evidence type="ECO:0000313" key="7">
    <source>
        <dbReference type="Proteomes" id="UP000234585"/>
    </source>
</evidence>
<dbReference type="PANTHER" id="PTHR24347">
    <property type="entry name" value="SERINE/THREONINE-PROTEIN KINASE"/>
    <property type="match status" value="1"/>
</dbReference>
<keyword evidence="6" id="KW-0808">Transferase</keyword>
<feature type="region of interest" description="Disordered" evidence="4">
    <location>
        <begin position="489"/>
        <end position="546"/>
    </location>
</feature>
<dbReference type="OrthoDB" id="74764at2759"/>
<feature type="binding site" evidence="3">
    <location>
        <position position="166"/>
    </location>
    <ligand>
        <name>ATP</name>
        <dbReference type="ChEBI" id="CHEBI:30616"/>
    </ligand>
</feature>
<dbReference type="SUPFAM" id="SSF49879">
    <property type="entry name" value="SMAD/FHA domain"/>
    <property type="match status" value="1"/>
</dbReference>
<dbReference type="InterPro" id="IPR011009">
    <property type="entry name" value="Kinase-like_dom_sf"/>
</dbReference>
<feature type="domain" description="Protein kinase" evidence="5">
    <location>
        <begin position="137"/>
        <end position="437"/>
    </location>
</feature>
<accession>A0A2I2F0E4</accession>
<organism evidence="6 7">
    <name type="scientific">Aspergillus candidus</name>
    <dbReference type="NCBI Taxonomy" id="41067"/>
    <lineage>
        <taxon>Eukaryota</taxon>
        <taxon>Fungi</taxon>
        <taxon>Dikarya</taxon>
        <taxon>Ascomycota</taxon>
        <taxon>Pezizomycotina</taxon>
        <taxon>Eurotiomycetes</taxon>
        <taxon>Eurotiomycetidae</taxon>
        <taxon>Eurotiales</taxon>
        <taxon>Aspergillaceae</taxon>
        <taxon>Aspergillus</taxon>
        <taxon>Aspergillus subgen. Circumdati</taxon>
    </lineage>
</organism>
<dbReference type="PROSITE" id="PS00108">
    <property type="entry name" value="PROTEIN_KINASE_ST"/>
    <property type="match status" value="1"/>
</dbReference>
<dbReference type="CDD" id="cd22670">
    <property type="entry name" value="FHA_MEK1-like"/>
    <property type="match status" value="1"/>
</dbReference>
<dbReference type="SUPFAM" id="SSF56112">
    <property type="entry name" value="Protein kinase-like (PK-like)"/>
    <property type="match status" value="1"/>
</dbReference>
<keyword evidence="7" id="KW-1185">Reference proteome</keyword>
<dbReference type="AlphaFoldDB" id="A0A2I2F0E4"/>
<evidence type="ECO:0000256" key="4">
    <source>
        <dbReference type="SAM" id="MobiDB-lite"/>
    </source>
</evidence>
<reference evidence="6 7" key="1">
    <citation type="submission" date="2017-12" db="EMBL/GenBank/DDBJ databases">
        <authorList>
            <consortium name="DOE Joint Genome Institute"/>
            <person name="Haridas S."/>
            <person name="Kjaerbolling I."/>
            <person name="Vesth T.C."/>
            <person name="Frisvad J.C."/>
            <person name="Nybo J.L."/>
            <person name="Theobald S."/>
            <person name="Kuo A."/>
            <person name="Bowyer P."/>
            <person name="Matsuda Y."/>
            <person name="Mondo S."/>
            <person name="Lyhne E.K."/>
            <person name="Kogle M.E."/>
            <person name="Clum A."/>
            <person name="Lipzen A."/>
            <person name="Salamov A."/>
            <person name="Ngan C.Y."/>
            <person name="Daum C."/>
            <person name="Chiniquy J."/>
            <person name="Barry K."/>
            <person name="LaButti K."/>
            <person name="Simmons B.A."/>
            <person name="Magnuson J.K."/>
            <person name="Mortensen U.H."/>
            <person name="Larsen T.O."/>
            <person name="Grigoriev I.V."/>
            <person name="Baker S.E."/>
            <person name="Andersen M.R."/>
            <person name="Nordberg H.P."/>
            <person name="Cantor M.N."/>
            <person name="Hua S.X."/>
        </authorList>
    </citation>
    <scope>NUCLEOTIDE SEQUENCE [LARGE SCALE GENOMIC DNA]</scope>
    <source>
        <strain evidence="6 7">CBS 102.13</strain>
    </source>
</reference>
<gene>
    <name evidence="6" type="ORF">BDW47DRAFT_134636</name>
</gene>
<protein>
    <submittedName>
        <fullName evidence="6">Kinase-like domain-containing protein</fullName>
    </submittedName>
</protein>
<dbReference type="InterPro" id="IPR017441">
    <property type="entry name" value="Protein_kinase_ATP_BS"/>
</dbReference>
<dbReference type="SMART" id="SM00220">
    <property type="entry name" value="S_TKc"/>
    <property type="match status" value="1"/>
</dbReference>
<dbReference type="Proteomes" id="UP000234585">
    <property type="component" value="Unassembled WGS sequence"/>
</dbReference>
<evidence type="ECO:0000313" key="6">
    <source>
        <dbReference type="EMBL" id="PLB34098.1"/>
    </source>
</evidence>
<dbReference type="PROSITE" id="PS50011">
    <property type="entry name" value="PROTEIN_KINASE_DOM"/>
    <property type="match status" value="1"/>
</dbReference>
<dbReference type="Gene3D" id="3.30.200.20">
    <property type="entry name" value="Phosphorylase Kinase, domain 1"/>
    <property type="match status" value="1"/>
</dbReference>
<evidence type="ECO:0000259" key="5">
    <source>
        <dbReference type="PROSITE" id="PS50011"/>
    </source>
</evidence>